<dbReference type="Proteomes" id="UP000184310">
    <property type="component" value="Unassembled WGS sequence"/>
</dbReference>
<dbReference type="STRING" id="1121302.SAMN02745163_04426"/>
<accession>A0A1M6V5S6</accession>
<dbReference type="EMBL" id="FQZB01000027">
    <property type="protein sequence ID" value="SHK76810.1"/>
    <property type="molecule type" value="Genomic_DNA"/>
</dbReference>
<evidence type="ECO:0000259" key="1">
    <source>
        <dbReference type="Pfam" id="PF09992"/>
    </source>
</evidence>
<feature type="domain" description="Phosphodiester glycosidase" evidence="1">
    <location>
        <begin position="98"/>
        <end position="267"/>
    </location>
</feature>
<dbReference type="RefSeq" id="WP_072993612.1">
    <property type="nucleotide sequence ID" value="NZ_FQZB01000027.1"/>
</dbReference>
<dbReference type="PANTHER" id="PTHR40446">
    <property type="entry name" value="N-ACETYLGLUCOSAMINE-1-PHOSPHODIESTER ALPHA-N-ACETYLGLUCOSAMINIDASE"/>
    <property type="match status" value="1"/>
</dbReference>
<organism evidence="2 3">
    <name type="scientific">Clostridium cavendishii DSM 21758</name>
    <dbReference type="NCBI Taxonomy" id="1121302"/>
    <lineage>
        <taxon>Bacteria</taxon>
        <taxon>Bacillati</taxon>
        <taxon>Bacillota</taxon>
        <taxon>Clostridia</taxon>
        <taxon>Eubacteriales</taxon>
        <taxon>Clostridiaceae</taxon>
        <taxon>Clostridium</taxon>
    </lineage>
</organism>
<dbReference type="PANTHER" id="PTHR40446:SF2">
    <property type="entry name" value="N-ACETYLGLUCOSAMINE-1-PHOSPHODIESTER ALPHA-N-ACETYLGLUCOSAMINIDASE"/>
    <property type="match status" value="1"/>
</dbReference>
<dbReference type="Pfam" id="PF09992">
    <property type="entry name" value="NAGPA"/>
    <property type="match status" value="1"/>
</dbReference>
<evidence type="ECO:0000313" key="3">
    <source>
        <dbReference type="Proteomes" id="UP000184310"/>
    </source>
</evidence>
<evidence type="ECO:0000313" key="2">
    <source>
        <dbReference type="EMBL" id="SHK76810.1"/>
    </source>
</evidence>
<sequence>MKTHYKISRSIITAMIVLVLALVFSECGFKKKTVLLEGGEVEVSDVKKQSKQEGDIKKIEVKNKRFTGNILEIKDPKSLKIGYAQKGDTVKNLAALCGADVAINGGVFKEEGGVVTPFGSLIVKGSIENEDDTKRGVAAINENGELIVGNYSTGDLKKLKAVNAVSGNIVLVSNGVGQINNVEDNAVNSRTAIGQKSDGSIMLLVIDGGQQTTVGASLKDVQDTMLEHGVKNAINLDGGASSTMYYKGEIINKPSNGERKISNIIYVKQ</sequence>
<keyword evidence="3" id="KW-1185">Reference proteome</keyword>
<dbReference type="AlphaFoldDB" id="A0A1M6V5S6"/>
<gene>
    <name evidence="2" type="ORF">SAMN02745163_04426</name>
</gene>
<protein>
    <submittedName>
        <fullName evidence="2">Exopolysaccharide biosynthesis protein</fullName>
    </submittedName>
</protein>
<proteinExistence type="predicted"/>
<name>A0A1M6V5S6_9CLOT</name>
<dbReference type="InterPro" id="IPR018711">
    <property type="entry name" value="NAGPA"/>
</dbReference>
<reference evidence="2 3" key="1">
    <citation type="submission" date="2016-11" db="EMBL/GenBank/DDBJ databases">
        <authorList>
            <person name="Jaros S."/>
            <person name="Januszkiewicz K."/>
            <person name="Wedrychowicz H."/>
        </authorList>
    </citation>
    <scope>NUCLEOTIDE SEQUENCE [LARGE SCALE GENOMIC DNA]</scope>
    <source>
        <strain evidence="2 3">DSM 21758</strain>
    </source>
</reference>
<dbReference type="OrthoDB" id="9809781at2"/>